<dbReference type="SUPFAM" id="SSF103473">
    <property type="entry name" value="MFS general substrate transporter"/>
    <property type="match status" value="1"/>
</dbReference>
<dbReference type="GO" id="GO:0016020">
    <property type="term" value="C:membrane"/>
    <property type="evidence" value="ECO:0007669"/>
    <property type="project" value="UniProtKB-SubCell"/>
</dbReference>
<dbReference type="EMBL" id="KZ454989">
    <property type="protein sequence ID" value="PKI84356.1"/>
    <property type="molecule type" value="Genomic_DNA"/>
</dbReference>
<feature type="transmembrane region" description="Helical" evidence="7">
    <location>
        <begin position="215"/>
        <end position="236"/>
    </location>
</feature>
<accession>A0A2N1JCT7</accession>
<evidence type="ECO:0000256" key="4">
    <source>
        <dbReference type="ARBA" id="ARBA00022989"/>
    </source>
</evidence>
<comment type="subcellular location">
    <subcellularLocation>
        <location evidence="1">Membrane</location>
        <topology evidence="1">Multi-pass membrane protein</topology>
    </subcellularLocation>
</comment>
<name>A0A2N1JCT7_9BASI</name>
<keyword evidence="4 7" id="KW-1133">Transmembrane helix</keyword>
<evidence type="ECO:0000313" key="9">
    <source>
        <dbReference type="Proteomes" id="UP000232875"/>
    </source>
</evidence>
<dbReference type="OrthoDB" id="10262656at2759"/>
<evidence type="ECO:0000256" key="2">
    <source>
        <dbReference type="ARBA" id="ARBA00022448"/>
    </source>
</evidence>
<dbReference type="InterPro" id="IPR001958">
    <property type="entry name" value="Tet-R_TetA/multi-R_MdtG-like"/>
</dbReference>
<dbReference type="Proteomes" id="UP000232875">
    <property type="component" value="Unassembled WGS sequence"/>
</dbReference>
<proteinExistence type="predicted"/>
<feature type="region of interest" description="Disordered" evidence="6">
    <location>
        <begin position="1"/>
        <end position="30"/>
    </location>
</feature>
<feature type="transmembrane region" description="Helical" evidence="7">
    <location>
        <begin position="248"/>
        <end position="270"/>
    </location>
</feature>
<dbReference type="PANTHER" id="PTHR23504">
    <property type="entry name" value="MAJOR FACILITATOR SUPERFAMILY DOMAIN-CONTAINING PROTEIN 10"/>
    <property type="match status" value="1"/>
</dbReference>
<dbReference type="PRINTS" id="PR01035">
    <property type="entry name" value="TCRTETA"/>
</dbReference>
<feature type="transmembrane region" description="Helical" evidence="7">
    <location>
        <begin position="290"/>
        <end position="313"/>
    </location>
</feature>
<evidence type="ECO:0000313" key="8">
    <source>
        <dbReference type="EMBL" id="PKI84356.1"/>
    </source>
</evidence>
<evidence type="ECO:0000256" key="5">
    <source>
        <dbReference type="ARBA" id="ARBA00023136"/>
    </source>
</evidence>
<feature type="transmembrane region" description="Helical" evidence="7">
    <location>
        <begin position="191"/>
        <end position="209"/>
    </location>
</feature>
<feature type="transmembrane region" description="Helical" evidence="7">
    <location>
        <begin position="614"/>
        <end position="640"/>
    </location>
</feature>
<dbReference type="PANTHER" id="PTHR23504:SF17">
    <property type="entry name" value="MAJOR FACILITATOR SUPERFAMILY (MFS) PROFILE DOMAIN-CONTAINING PROTEIN"/>
    <property type="match status" value="1"/>
</dbReference>
<evidence type="ECO:0000256" key="3">
    <source>
        <dbReference type="ARBA" id="ARBA00022692"/>
    </source>
</evidence>
<dbReference type="InterPro" id="IPR036259">
    <property type="entry name" value="MFS_trans_sf"/>
</dbReference>
<dbReference type="Gene3D" id="1.20.1250.20">
    <property type="entry name" value="MFS general substrate transporter like domains"/>
    <property type="match status" value="2"/>
</dbReference>
<organism evidence="8 9">
    <name type="scientific">Malassezia vespertilionis</name>
    <dbReference type="NCBI Taxonomy" id="2020962"/>
    <lineage>
        <taxon>Eukaryota</taxon>
        <taxon>Fungi</taxon>
        <taxon>Dikarya</taxon>
        <taxon>Basidiomycota</taxon>
        <taxon>Ustilaginomycotina</taxon>
        <taxon>Malasseziomycetes</taxon>
        <taxon>Malasseziales</taxon>
        <taxon>Malasseziaceae</taxon>
        <taxon>Malassezia</taxon>
    </lineage>
</organism>
<keyword evidence="2" id="KW-0813">Transport</keyword>
<feature type="transmembrane region" description="Helical" evidence="7">
    <location>
        <begin position="690"/>
        <end position="710"/>
    </location>
</feature>
<evidence type="ECO:0008006" key="10">
    <source>
        <dbReference type="Google" id="ProtNLM"/>
    </source>
</evidence>
<dbReference type="Pfam" id="PF07690">
    <property type="entry name" value="MFS_1"/>
    <property type="match status" value="1"/>
</dbReference>
<keyword evidence="3 7" id="KW-0812">Transmembrane</keyword>
<keyword evidence="5 7" id="KW-0472">Membrane</keyword>
<feature type="transmembrane region" description="Helical" evidence="7">
    <location>
        <begin position="581"/>
        <end position="602"/>
    </location>
</feature>
<dbReference type="InterPro" id="IPR011701">
    <property type="entry name" value="MFS"/>
</dbReference>
<dbReference type="GO" id="GO:0022857">
    <property type="term" value="F:transmembrane transporter activity"/>
    <property type="evidence" value="ECO:0007669"/>
    <property type="project" value="InterPro"/>
</dbReference>
<reference evidence="8 9" key="1">
    <citation type="submission" date="2017-10" db="EMBL/GenBank/DDBJ databases">
        <title>A novel species of cold-tolerant Malassezia isolated from bats.</title>
        <authorList>
            <person name="Lorch J.M."/>
            <person name="Palmer J.M."/>
            <person name="Vanderwolf K.J."/>
            <person name="Schmidt K.Z."/>
            <person name="Verant M.L."/>
            <person name="Weller T.J."/>
            <person name="Blehert D.S."/>
        </authorList>
    </citation>
    <scope>NUCLEOTIDE SEQUENCE [LARGE SCALE GENOMIC DNA]</scope>
    <source>
        <strain evidence="8 9">NWHC:44797-103</strain>
    </source>
</reference>
<evidence type="ECO:0000256" key="6">
    <source>
        <dbReference type="SAM" id="MobiDB-lite"/>
    </source>
</evidence>
<gene>
    <name evidence="8" type="ORF">MVES_001614</name>
</gene>
<keyword evidence="9" id="KW-1185">Reference proteome</keyword>
<sequence>MNARSLLDGAQRSAPGTPVENSECSTEASADDALLQGAQVPCEPVSFKRRQQGMGSVRRWISHAAQHTSRAGSFSFPLWRRATATTMPDDWEHPARYFSASHVTAPPMLAGDGNPLPMLPYTVLCLFIFGEFCSAGVAGPFLFFMLQDFHIDDEGRVGFWAGIVTSAFFLAQFLTSLLWTSAAEKRGRRNVLQISLVGSTVSLLLYGVAPNLTCAIFFRLCQGFFYGAVGVAKGAVRDLVDETNESRAYVQMGLCWGMGGIVGPILGGLLEHPAEKYPWLFGQSALLTQYPYLLPCTAAVSCTALAAILSLFLDPEARGTIRVPDSDAPGTPSSVDEDPFLPGVELRPTRGTAYGHTRGVRHASVPVVQHSQHAAPARHSYMASRPDEAQHRVSNMSLMERFVLANDDAVLSITDLWVAAATNADEQEEHGSVVEYDSDHEPYTDTPPLLGQAYWEPQSRPVSANTYVPPAHFARTHRVRTPSSQHVREDAPPPQGVPAAPASVWACLPVVVIAEYGLLSFHSATFDQIFLAFLVTPADSGGLALTAGHYAILISAMAFCQLFFQFKVYPNVGPPNGRLSYLAMLQLGLSLHFPCYVLFPFLRTFVMPSTDVLVMMGMIACATLRWLANVFSFTSITFLLNVWSPAHLAPLANGLAQTVSAGARCVGPIVGGVLWAQSIRGGPDAQPWPFNFHMAFWVVGLVACAAWISARYMREPSM</sequence>
<evidence type="ECO:0000256" key="1">
    <source>
        <dbReference type="ARBA" id="ARBA00004141"/>
    </source>
</evidence>
<feature type="transmembrane region" description="Helical" evidence="7">
    <location>
        <begin position="157"/>
        <end position="179"/>
    </location>
</feature>
<protein>
    <recommendedName>
        <fullName evidence="10">Major facilitator superfamily (MFS) profile domain-containing protein</fullName>
    </recommendedName>
</protein>
<evidence type="ECO:0000256" key="7">
    <source>
        <dbReference type="SAM" id="Phobius"/>
    </source>
</evidence>
<feature type="compositionally biased region" description="Polar residues" evidence="6">
    <location>
        <begin position="19"/>
        <end position="28"/>
    </location>
</feature>
<feature type="transmembrane region" description="Helical" evidence="7">
    <location>
        <begin position="118"/>
        <end position="145"/>
    </location>
</feature>
<feature type="transmembrane region" description="Helical" evidence="7">
    <location>
        <begin position="550"/>
        <end position="569"/>
    </location>
</feature>
<dbReference type="AlphaFoldDB" id="A0A2N1JCT7"/>